<gene>
    <name evidence="1" type="ORF">C7Y71_010500</name>
</gene>
<dbReference type="KEGG" id="alq:C7Y71_010500"/>
<reference evidence="1 2" key="1">
    <citation type="submission" date="2018-11" db="EMBL/GenBank/DDBJ databases">
        <authorList>
            <person name="Na S.W."/>
            <person name="Baik M."/>
        </authorList>
    </citation>
    <scope>NUCLEOTIDE SEQUENCE [LARGE SCALE GENOMIC DNA]</scope>
    <source>
        <strain evidence="1 2">E39</strain>
    </source>
</reference>
<protein>
    <submittedName>
        <fullName evidence="1">GxxExxY protein</fullName>
    </submittedName>
</protein>
<evidence type="ECO:0000313" key="2">
    <source>
        <dbReference type="Proteomes" id="UP000249375"/>
    </source>
</evidence>
<dbReference type="NCBIfam" id="TIGR04256">
    <property type="entry name" value="GxxExxY"/>
    <property type="match status" value="1"/>
</dbReference>
<organism evidence="1 2">
    <name type="scientific">Pseudoprevotella muciniphila</name>
    <dbReference type="NCBI Taxonomy" id="2133944"/>
    <lineage>
        <taxon>Bacteria</taxon>
        <taxon>Pseudomonadati</taxon>
        <taxon>Bacteroidota</taxon>
        <taxon>Bacteroidia</taxon>
        <taxon>Bacteroidales</taxon>
        <taxon>Prevotellaceae</taxon>
        <taxon>Pseudoprevotella</taxon>
    </lineage>
</organism>
<dbReference type="InterPro" id="IPR026350">
    <property type="entry name" value="GxxExxY"/>
</dbReference>
<dbReference type="Proteomes" id="UP000249375">
    <property type="component" value="Chromosome"/>
</dbReference>
<dbReference type="RefSeq" id="WP_111897637.1">
    <property type="nucleotide sequence ID" value="NZ_CP033459.1"/>
</dbReference>
<name>A0A5P8E932_9BACT</name>
<keyword evidence="2" id="KW-1185">Reference proteome</keyword>
<evidence type="ECO:0000313" key="1">
    <source>
        <dbReference type="EMBL" id="QFQ13407.1"/>
    </source>
</evidence>
<accession>A0A5P8E932</accession>
<dbReference type="Pfam" id="PF13366">
    <property type="entry name" value="PDDEXK_3"/>
    <property type="match status" value="1"/>
</dbReference>
<dbReference type="EMBL" id="CP033459">
    <property type="protein sequence ID" value="QFQ13407.1"/>
    <property type="molecule type" value="Genomic_DNA"/>
</dbReference>
<sequence>MPQDYKQLIYNIIGAAMEVHRELGWGLQEPIYTESLHLELLNRSIENDTEKHLPCYYKNRLLEKYYQMDIVVGDIVVELKSVSSLLPVHRAQLFNYMRLTKAPLGLLINFGKPSLQSERYAFIERTNECVLLDKDLTPIKKEDI</sequence>
<dbReference type="OrthoDB" id="9806869at2"/>
<dbReference type="AlphaFoldDB" id="A0A5P8E932"/>
<proteinExistence type="predicted"/>